<feature type="region of interest" description="Disordered" evidence="7">
    <location>
        <begin position="21"/>
        <end position="138"/>
    </location>
</feature>
<evidence type="ECO:0000313" key="9">
    <source>
        <dbReference type="EMBL" id="QIW95373.1"/>
    </source>
</evidence>
<dbReference type="InterPro" id="IPR051952">
    <property type="entry name" value="Golgi-autophagy_related"/>
</dbReference>
<evidence type="ECO:0000256" key="5">
    <source>
        <dbReference type="ARBA" id="ARBA00023136"/>
    </source>
</evidence>
<gene>
    <name evidence="9" type="ORF">AMS68_000891</name>
</gene>
<reference evidence="9 10" key="1">
    <citation type="journal article" date="2016" name="Sci. Rep.">
        <title>Peltaster fructicola genome reveals evolution from an invasive phytopathogen to an ectophytic parasite.</title>
        <authorList>
            <person name="Xu C."/>
            <person name="Chen H."/>
            <person name="Gleason M.L."/>
            <person name="Xu J.R."/>
            <person name="Liu H."/>
            <person name="Zhang R."/>
            <person name="Sun G."/>
        </authorList>
    </citation>
    <scope>NUCLEOTIDE SEQUENCE [LARGE SCALE GENOMIC DNA]</scope>
    <source>
        <strain evidence="9 10">LNHT1506</strain>
    </source>
</reference>
<dbReference type="AlphaFoldDB" id="A0A6H0XKW3"/>
<dbReference type="OrthoDB" id="1926336at2759"/>
<feature type="compositionally biased region" description="Basic and acidic residues" evidence="7">
    <location>
        <begin position="98"/>
        <end position="138"/>
    </location>
</feature>
<dbReference type="InterPro" id="IPR000237">
    <property type="entry name" value="GRIP_dom"/>
</dbReference>
<feature type="compositionally biased region" description="Acidic residues" evidence="7">
    <location>
        <begin position="77"/>
        <end position="88"/>
    </location>
</feature>
<evidence type="ECO:0000259" key="8">
    <source>
        <dbReference type="PROSITE" id="PS50913"/>
    </source>
</evidence>
<comment type="subcellular location">
    <subcellularLocation>
        <location evidence="2">Cytoplasm</location>
    </subcellularLocation>
    <subcellularLocation>
        <location evidence="1">Endomembrane system</location>
        <topology evidence="1">Peripheral membrane protein</topology>
    </subcellularLocation>
</comment>
<feature type="compositionally biased region" description="Basic and acidic residues" evidence="7">
    <location>
        <begin position="736"/>
        <end position="757"/>
    </location>
</feature>
<evidence type="ECO:0000256" key="6">
    <source>
        <dbReference type="SAM" id="Coils"/>
    </source>
</evidence>
<feature type="compositionally biased region" description="Polar residues" evidence="7">
    <location>
        <begin position="1169"/>
        <end position="1189"/>
    </location>
</feature>
<keyword evidence="4 6" id="KW-0175">Coiled coil</keyword>
<evidence type="ECO:0000256" key="7">
    <source>
        <dbReference type="SAM" id="MobiDB-lite"/>
    </source>
</evidence>
<dbReference type="Pfam" id="PF01465">
    <property type="entry name" value="GRIP"/>
    <property type="match status" value="1"/>
</dbReference>
<feature type="region of interest" description="Disordered" evidence="7">
    <location>
        <begin position="246"/>
        <end position="265"/>
    </location>
</feature>
<dbReference type="PANTHER" id="PTHR23157:SF25">
    <property type="entry name" value="GRIP AND COILED-COIL DOMAIN-CONTAINING PROTEIN 1"/>
    <property type="match status" value="1"/>
</dbReference>
<feature type="domain" description="GRIP" evidence="8">
    <location>
        <begin position="1209"/>
        <end position="1259"/>
    </location>
</feature>
<keyword evidence="3" id="KW-0963">Cytoplasm</keyword>
<feature type="compositionally biased region" description="Basic and acidic residues" evidence="7">
    <location>
        <begin position="884"/>
        <end position="917"/>
    </location>
</feature>
<feature type="region of interest" description="Disordered" evidence="7">
    <location>
        <begin position="1033"/>
        <end position="1061"/>
    </location>
</feature>
<feature type="compositionally biased region" description="Basic residues" evidence="7">
    <location>
        <begin position="527"/>
        <end position="538"/>
    </location>
</feature>
<feature type="coiled-coil region" evidence="6">
    <location>
        <begin position="140"/>
        <end position="167"/>
    </location>
</feature>
<feature type="compositionally biased region" description="Polar residues" evidence="7">
    <location>
        <begin position="965"/>
        <end position="975"/>
    </location>
</feature>
<feature type="region of interest" description="Disordered" evidence="7">
    <location>
        <begin position="706"/>
        <end position="781"/>
    </location>
</feature>
<protein>
    <recommendedName>
        <fullName evidence="8">GRIP domain-containing protein</fullName>
    </recommendedName>
</protein>
<evidence type="ECO:0000313" key="10">
    <source>
        <dbReference type="Proteomes" id="UP000503462"/>
    </source>
</evidence>
<accession>A0A6H0XKW3</accession>
<dbReference type="PROSITE" id="PS50913">
    <property type="entry name" value="GRIP"/>
    <property type="match status" value="1"/>
</dbReference>
<dbReference type="SMART" id="SM00755">
    <property type="entry name" value="Grip"/>
    <property type="match status" value="1"/>
</dbReference>
<feature type="compositionally biased region" description="Low complexity" evidence="7">
    <location>
        <begin position="26"/>
        <end position="54"/>
    </location>
</feature>
<feature type="coiled-coil region" evidence="6">
    <location>
        <begin position="318"/>
        <end position="445"/>
    </location>
</feature>
<evidence type="ECO:0000256" key="4">
    <source>
        <dbReference type="ARBA" id="ARBA00023054"/>
    </source>
</evidence>
<feature type="compositionally biased region" description="Basic and acidic residues" evidence="7">
    <location>
        <begin position="1033"/>
        <end position="1049"/>
    </location>
</feature>
<evidence type="ECO:0000256" key="2">
    <source>
        <dbReference type="ARBA" id="ARBA00004496"/>
    </source>
</evidence>
<keyword evidence="5" id="KW-0472">Membrane</keyword>
<feature type="region of interest" description="Disordered" evidence="7">
    <location>
        <begin position="1168"/>
        <end position="1206"/>
    </location>
</feature>
<feature type="compositionally biased region" description="Basic and acidic residues" evidence="7">
    <location>
        <begin position="864"/>
        <end position="877"/>
    </location>
</feature>
<dbReference type="GO" id="GO:0005794">
    <property type="term" value="C:Golgi apparatus"/>
    <property type="evidence" value="ECO:0007669"/>
    <property type="project" value="TreeGrafter"/>
</dbReference>
<feature type="compositionally biased region" description="Basic and acidic residues" evidence="7">
    <location>
        <begin position="924"/>
        <end position="957"/>
    </location>
</feature>
<feature type="compositionally biased region" description="Acidic residues" evidence="7">
    <location>
        <begin position="488"/>
        <end position="497"/>
    </location>
</feature>
<dbReference type="Gene3D" id="1.10.287.1490">
    <property type="match status" value="2"/>
</dbReference>
<feature type="region of interest" description="Disordered" evidence="7">
    <location>
        <begin position="864"/>
        <end position="975"/>
    </location>
</feature>
<dbReference type="EMBL" id="CP051139">
    <property type="protein sequence ID" value="QIW95373.1"/>
    <property type="molecule type" value="Genomic_DNA"/>
</dbReference>
<evidence type="ECO:0000256" key="3">
    <source>
        <dbReference type="ARBA" id="ARBA00022490"/>
    </source>
</evidence>
<sequence>MFQRLKSLNLESFLDPKIAEEQAKHNAANSGRSSTSAARSPSARRNAGPARNGSPGPRSTQSKVADPLSVSAGKEPDPEDFVIGEDGSDMSRTATPRPVKELADTPATERDAEKQPKEDKLPSNEKSPTKSSDDVLPEDIRKKLAKLEMLTQKYQDLLRNYRTAHARVALIEPFESTLREHTSLTGIAEPGALVEFLDQRSKQNDMVMQELKRVTGEHRQVVGERDNLKKELDEAEKKAKDAFDEAAGLRSQKGESESATTVTQGEGNISEIEALKASQKEELQRQVEYINELATENAQFRSDLSTCRLDLDASRLNLIRREKDNDSLQAELNTAKSELDVATKAQLEHEENLKNGKYAQREEQRLKTYEEVISKLRTQVKEAEDDRKSATNKVNDLEFEIKRLEAEVSSSASIISRLRPMEERSVVLTKQLADAEKERDDAQRLADTKRGHEAAVASLRSQLKRAIGERDAAYQMILDCGKCKVPEPTEETAETETNDSRSRGTSDPKEDAEVSAQPAGDDTTEGKKKKKKKSKAKAKAASAEKEVSNEQSNNNHTGFIANAIEELQRQRIDEEHEADTMRLHFEGVVEEQRQKLKDLELVIRDREDEIERLKGEITRKENAIDKLQTTVQEHEGLQEEVETLRESLQDIGGQVTGAKQEAAEAREARAKLQAQVESAQAETVKAEKQLRETKVECARLTDKCSQLESDAVETKTADGNSSAELDATKTELASLVEEHKALQATKDAHESDLEQLRKQQSSDNADHESKHKSLTADFERMKSRTTTLETDLNAANLLAQNRYKEVTDIKQHFSKVQPELKRLREEATELKTQKAELEKANATVRKLEAKDRDLKAEIAEYKNQAARRDAETADLKDKVKKARERSTALEDTYERSRKDIEEHQRIRDEALDAKDKLQQQADKSQQERRALKTRVDELEKQVKKATDESRGLRDEVQLKSAKHASAQSQMDSLENQSRELATQMKEVQSRCDGLEEELADSQRLLSERSREAETMRRLLADVEGRADGRVKEMRERLDLATEERDRAEDEASSLGRKKAREVEDYKNRLRDLERDVTRANEAKTDAERREQDIRTRQEDLERRFTLTQNEVTEVRTAMSQLRDALDEGERQARELEKQKVDLRKTLEEREARLERLQKSSKAMAEELRTLQTTSKRQASVQSSRSSMERVTSPGPRSPAISTPSTTIGKTDQAVDYVYLKNILLQFLEQKEKRHQMQLIPVLGMLLHFDKSEEAKWMSVVSAK</sequence>
<feature type="region of interest" description="Disordered" evidence="7">
    <location>
        <begin position="487"/>
        <end position="561"/>
    </location>
</feature>
<organism evidence="9 10">
    <name type="scientific">Peltaster fructicola</name>
    <dbReference type="NCBI Taxonomy" id="286661"/>
    <lineage>
        <taxon>Eukaryota</taxon>
        <taxon>Fungi</taxon>
        <taxon>Dikarya</taxon>
        <taxon>Ascomycota</taxon>
        <taxon>Pezizomycotina</taxon>
        <taxon>Dothideomycetes</taxon>
        <taxon>Dothideomycetes incertae sedis</taxon>
        <taxon>Peltaster</taxon>
    </lineage>
</organism>
<name>A0A6H0XKW3_9PEZI</name>
<proteinExistence type="predicted"/>
<evidence type="ECO:0000256" key="1">
    <source>
        <dbReference type="ARBA" id="ARBA00004184"/>
    </source>
</evidence>
<dbReference type="Proteomes" id="UP000503462">
    <property type="component" value="Chromosome 1"/>
</dbReference>
<dbReference type="PANTHER" id="PTHR23157">
    <property type="entry name" value="GRIP AND COILED-COIL DOMAIN-CONTAINING PROTEIN 1"/>
    <property type="match status" value="1"/>
</dbReference>
<keyword evidence="10" id="KW-1185">Reference proteome</keyword>
<feature type="compositionally biased region" description="Basic and acidic residues" evidence="7">
    <location>
        <begin position="498"/>
        <end position="512"/>
    </location>
</feature>